<reference evidence="2" key="2">
    <citation type="submission" date="2021-09" db="EMBL/GenBank/DDBJ databases">
        <authorList>
            <person name="Jia N."/>
            <person name="Wang J."/>
            <person name="Shi W."/>
            <person name="Du L."/>
            <person name="Sun Y."/>
            <person name="Zhan W."/>
            <person name="Jiang J."/>
            <person name="Wang Q."/>
            <person name="Zhang B."/>
            <person name="Ji P."/>
            <person name="Sakyi L.B."/>
            <person name="Cui X."/>
            <person name="Yuan T."/>
            <person name="Jiang B."/>
            <person name="Yang W."/>
            <person name="Lam T.T.-Y."/>
            <person name="Chang Q."/>
            <person name="Ding S."/>
            <person name="Wang X."/>
            <person name="Zhu J."/>
            <person name="Ruan X."/>
            <person name="Zhao L."/>
            <person name="Wei J."/>
            <person name="Que T."/>
            <person name="Du C."/>
            <person name="Cheng J."/>
            <person name="Dai P."/>
            <person name="Han X."/>
            <person name="Huang E."/>
            <person name="Gao Y."/>
            <person name="Liu J."/>
            <person name="Shao H."/>
            <person name="Ye R."/>
            <person name="Li L."/>
            <person name="Wei W."/>
            <person name="Wang X."/>
            <person name="Wang C."/>
            <person name="Huo Q."/>
            <person name="Li W."/>
            <person name="Guo W."/>
            <person name="Chen H."/>
            <person name="Chen S."/>
            <person name="Zhou L."/>
            <person name="Zhou L."/>
            <person name="Ni X."/>
            <person name="Tian J."/>
            <person name="Zhou Y."/>
            <person name="Sheng Y."/>
            <person name="Liu T."/>
            <person name="Pan Y."/>
            <person name="Xia L."/>
            <person name="Li J."/>
            <person name="Zhao F."/>
            <person name="Cao W."/>
        </authorList>
    </citation>
    <scope>NUCLEOTIDE SEQUENCE</scope>
    <source>
        <strain evidence="2">Rsan-2018</strain>
        <tissue evidence="2">Larvae</tissue>
    </source>
</reference>
<protein>
    <submittedName>
        <fullName evidence="2">Uncharacterized protein</fullName>
    </submittedName>
</protein>
<comment type="caution">
    <text evidence="2">The sequence shown here is derived from an EMBL/GenBank/DDBJ whole genome shotgun (WGS) entry which is preliminary data.</text>
</comment>
<evidence type="ECO:0000313" key="2">
    <source>
        <dbReference type="EMBL" id="KAH7984127.1"/>
    </source>
</evidence>
<accession>A0A9D4TB23</accession>
<evidence type="ECO:0000313" key="3">
    <source>
        <dbReference type="Proteomes" id="UP000821837"/>
    </source>
</evidence>
<reference evidence="2" key="1">
    <citation type="journal article" date="2020" name="Cell">
        <title>Large-Scale Comparative Analyses of Tick Genomes Elucidate Their Genetic Diversity and Vector Capacities.</title>
        <authorList>
            <consortium name="Tick Genome and Microbiome Consortium (TIGMIC)"/>
            <person name="Jia N."/>
            <person name="Wang J."/>
            <person name="Shi W."/>
            <person name="Du L."/>
            <person name="Sun Y."/>
            <person name="Zhan W."/>
            <person name="Jiang J.F."/>
            <person name="Wang Q."/>
            <person name="Zhang B."/>
            <person name="Ji P."/>
            <person name="Bell-Sakyi L."/>
            <person name="Cui X.M."/>
            <person name="Yuan T.T."/>
            <person name="Jiang B.G."/>
            <person name="Yang W.F."/>
            <person name="Lam T.T."/>
            <person name="Chang Q.C."/>
            <person name="Ding S.J."/>
            <person name="Wang X.J."/>
            <person name="Zhu J.G."/>
            <person name="Ruan X.D."/>
            <person name="Zhao L."/>
            <person name="Wei J.T."/>
            <person name="Ye R.Z."/>
            <person name="Que T.C."/>
            <person name="Du C.H."/>
            <person name="Zhou Y.H."/>
            <person name="Cheng J.X."/>
            <person name="Dai P.F."/>
            <person name="Guo W.B."/>
            <person name="Han X.H."/>
            <person name="Huang E.J."/>
            <person name="Li L.F."/>
            <person name="Wei W."/>
            <person name="Gao Y.C."/>
            <person name="Liu J.Z."/>
            <person name="Shao H.Z."/>
            <person name="Wang X."/>
            <person name="Wang C.C."/>
            <person name="Yang T.C."/>
            <person name="Huo Q.B."/>
            <person name="Li W."/>
            <person name="Chen H.Y."/>
            <person name="Chen S.E."/>
            <person name="Zhou L.G."/>
            <person name="Ni X.B."/>
            <person name="Tian J.H."/>
            <person name="Sheng Y."/>
            <person name="Liu T."/>
            <person name="Pan Y.S."/>
            <person name="Xia L.Y."/>
            <person name="Li J."/>
            <person name="Zhao F."/>
            <person name="Cao W.C."/>
        </authorList>
    </citation>
    <scope>NUCLEOTIDE SEQUENCE</scope>
    <source>
        <strain evidence="2">Rsan-2018</strain>
    </source>
</reference>
<dbReference type="EMBL" id="JABSTV010001245">
    <property type="protein sequence ID" value="KAH7984127.1"/>
    <property type="molecule type" value="Genomic_DNA"/>
</dbReference>
<dbReference type="AlphaFoldDB" id="A0A9D4TB23"/>
<evidence type="ECO:0000256" key="1">
    <source>
        <dbReference type="SAM" id="MobiDB-lite"/>
    </source>
</evidence>
<dbReference type="Proteomes" id="UP000821837">
    <property type="component" value="Chromosome 1"/>
</dbReference>
<organism evidence="2 3">
    <name type="scientific">Rhipicephalus sanguineus</name>
    <name type="common">Brown dog tick</name>
    <name type="synonym">Ixodes sanguineus</name>
    <dbReference type="NCBI Taxonomy" id="34632"/>
    <lineage>
        <taxon>Eukaryota</taxon>
        <taxon>Metazoa</taxon>
        <taxon>Ecdysozoa</taxon>
        <taxon>Arthropoda</taxon>
        <taxon>Chelicerata</taxon>
        <taxon>Arachnida</taxon>
        <taxon>Acari</taxon>
        <taxon>Parasitiformes</taxon>
        <taxon>Ixodida</taxon>
        <taxon>Ixodoidea</taxon>
        <taxon>Ixodidae</taxon>
        <taxon>Rhipicephalinae</taxon>
        <taxon>Rhipicephalus</taxon>
        <taxon>Rhipicephalus</taxon>
    </lineage>
</organism>
<feature type="region of interest" description="Disordered" evidence="1">
    <location>
        <begin position="114"/>
        <end position="134"/>
    </location>
</feature>
<keyword evidence="3" id="KW-1185">Reference proteome</keyword>
<sequence length="134" mass="14995">MSRLKRDSEPTFHAAALQAETKNRRLPYIPLPERHKCSSSRTRLHEWGQLFLVHRPHQIEAAVLTLMLQLLQPVLRVKTGEPVETHMGAPLLLSCAVRHSALLHVCRNRSDGPCGLTMGKKSKGPSIEPAGLRQ</sequence>
<name>A0A9D4TB23_RHISA</name>
<proteinExistence type="predicted"/>
<gene>
    <name evidence="2" type="ORF">HPB52_017248</name>
</gene>